<dbReference type="Proteomes" id="UP000039324">
    <property type="component" value="Unassembled WGS sequence"/>
</dbReference>
<organism evidence="1 2">
    <name type="scientific">Plasmodiophora brassicae</name>
    <name type="common">Clubroot disease agent</name>
    <dbReference type="NCBI Taxonomy" id="37360"/>
    <lineage>
        <taxon>Eukaryota</taxon>
        <taxon>Sar</taxon>
        <taxon>Rhizaria</taxon>
        <taxon>Endomyxa</taxon>
        <taxon>Phytomyxea</taxon>
        <taxon>Plasmodiophorida</taxon>
        <taxon>Plasmodiophoridae</taxon>
        <taxon>Plasmodiophora</taxon>
    </lineage>
</organism>
<sequence length="210" mass="23151">MMNSRLDQHEASDTLVELVKVISHADLATSSFDAGIQHDADDFVLELIGQMQAYSVIGANGQPIHRAIVGFVEHVVGTCATSGRGISRPPCDVPVVMLGGSRGRTIRADALLVEHTTTIARRCTSERPCKRVQDVEHRSTTVRQLKGKVEQGQVMLVRQDPIVTVQEPGLDSQMISTERRGARQRWMWCLMRSPSRRCTSPAGRPCRPLG</sequence>
<reference evidence="1 2" key="1">
    <citation type="submission" date="2015-02" db="EMBL/GenBank/DDBJ databases">
        <authorList>
            <person name="Chooi Y.-H."/>
        </authorList>
    </citation>
    <scope>NUCLEOTIDE SEQUENCE [LARGE SCALE GENOMIC DNA]</scope>
    <source>
        <strain evidence="1">E3</strain>
    </source>
</reference>
<dbReference type="AlphaFoldDB" id="A0A0G4J719"/>
<keyword evidence="2" id="KW-1185">Reference proteome</keyword>
<name>A0A0G4J719_PLABS</name>
<gene>
    <name evidence="1" type="ORF">PBRA_009347</name>
</gene>
<accession>A0A0G4J719</accession>
<protein>
    <submittedName>
        <fullName evidence="1">Uncharacterized protein</fullName>
    </submittedName>
</protein>
<dbReference type="EMBL" id="CDSF01000142">
    <property type="protein sequence ID" value="CEP03129.1"/>
    <property type="molecule type" value="Genomic_DNA"/>
</dbReference>
<evidence type="ECO:0000313" key="2">
    <source>
        <dbReference type="Proteomes" id="UP000039324"/>
    </source>
</evidence>
<evidence type="ECO:0000313" key="1">
    <source>
        <dbReference type="EMBL" id="CEP03129.1"/>
    </source>
</evidence>
<proteinExistence type="predicted"/>